<dbReference type="InterPro" id="IPR036821">
    <property type="entry name" value="Peptide_deformylase_sf"/>
</dbReference>
<dbReference type="SUPFAM" id="SSF56420">
    <property type="entry name" value="Peptide deformylase"/>
    <property type="match status" value="1"/>
</dbReference>
<dbReference type="InterPro" id="IPR023635">
    <property type="entry name" value="Peptide_deformylase"/>
</dbReference>
<evidence type="ECO:0000256" key="1">
    <source>
        <dbReference type="ARBA" id="ARBA00010759"/>
    </source>
</evidence>
<accession>A0A0G1XU98</accession>
<dbReference type="AlphaFoldDB" id="A0A0G1XU98"/>
<evidence type="ECO:0000313" key="3">
    <source>
        <dbReference type="Proteomes" id="UP000034290"/>
    </source>
</evidence>
<comment type="caution">
    <text evidence="2">The sequence shown here is derived from an EMBL/GenBank/DDBJ whole genome shotgun (WGS) entry which is preliminary data.</text>
</comment>
<dbReference type="EMBL" id="LCRM01000072">
    <property type="protein sequence ID" value="KKW34515.1"/>
    <property type="molecule type" value="Genomic_DNA"/>
</dbReference>
<dbReference type="GO" id="GO:0042586">
    <property type="term" value="F:peptide deformylase activity"/>
    <property type="evidence" value="ECO:0007669"/>
    <property type="project" value="InterPro"/>
</dbReference>
<name>A0A0G1XU98_9BACT</name>
<reference evidence="2 3" key="1">
    <citation type="journal article" date="2015" name="Nature">
        <title>rRNA introns, odd ribosomes, and small enigmatic genomes across a large radiation of phyla.</title>
        <authorList>
            <person name="Brown C.T."/>
            <person name="Hug L.A."/>
            <person name="Thomas B.C."/>
            <person name="Sharon I."/>
            <person name="Castelle C.J."/>
            <person name="Singh A."/>
            <person name="Wilkins M.J."/>
            <person name="Williams K.H."/>
            <person name="Banfield J.F."/>
        </authorList>
    </citation>
    <scope>NUCLEOTIDE SEQUENCE [LARGE SCALE GENOMIC DNA]</scope>
</reference>
<organism evidence="2 3">
    <name type="scientific">Candidatus Giovannonibacteria bacterium GW2011_GWA2_53_7</name>
    <dbReference type="NCBI Taxonomy" id="1618650"/>
    <lineage>
        <taxon>Bacteria</taxon>
        <taxon>Candidatus Giovannoniibacteriota</taxon>
    </lineage>
</organism>
<feature type="non-terminal residue" evidence="2">
    <location>
        <position position="83"/>
    </location>
</feature>
<sequence length="83" mass="9665">MDPIIIVEHKKNERFLRTPTKPFDFSKFTKAEVRDFVKRMREAMRAVNGVGLSANQIGLHWRVFVAQVPDADGRQKFYAVFNP</sequence>
<dbReference type="Proteomes" id="UP000034290">
    <property type="component" value="Unassembled WGS sequence"/>
</dbReference>
<comment type="similarity">
    <text evidence="1">Belongs to the polypeptide deformylase family.</text>
</comment>
<evidence type="ECO:0008006" key="4">
    <source>
        <dbReference type="Google" id="ProtNLM"/>
    </source>
</evidence>
<dbReference type="Pfam" id="PF01327">
    <property type="entry name" value="Pep_deformylase"/>
    <property type="match status" value="1"/>
</dbReference>
<proteinExistence type="inferred from homology"/>
<gene>
    <name evidence="2" type="ORF">UY81_C0072G0001</name>
</gene>
<protein>
    <recommendedName>
        <fullName evidence="4">Peptide deformylase</fullName>
    </recommendedName>
</protein>
<evidence type="ECO:0000313" key="2">
    <source>
        <dbReference type="EMBL" id="KKW34515.1"/>
    </source>
</evidence>
<dbReference type="Gene3D" id="3.90.45.10">
    <property type="entry name" value="Peptide deformylase"/>
    <property type="match status" value="1"/>
</dbReference>